<reference evidence="2" key="2">
    <citation type="submission" date="2025-08" db="UniProtKB">
        <authorList>
            <consortium name="RefSeq"/>
        </authorList>
    </citation>
    <scope>IDENTIFICATION</scope>
    <source>
        <tissue evidence="2">Leaf</tissue>
    </source>
</reference>
<keyword evidence="1" id="KW-1185">Reference proteome</keyword>
<gene>
    <name evidence="2" type="primary">LOC104240336</name>
</gene>
<dbReference type="RefSeq" id="XP_009793467.1">
    <property type="nucleotide sequence ID" value="XM_009795165.1"/>
</dbReference>
<accession>A0A1U7XN47</accession>
<protein>
    <submittedName>
        <fullName evidence="2">Uncharacterized protein LOC104240336</fullName>
    </submittedName>
</protein>
<name>A0A1U7XN47_NICSY</name>
<dbReference type="AlphaFoldDB" id="A0A1U7XN47"/>
<evidence type="ECO:0000313" key="1">
    <source>
        <dbReference type="Proteomes" id="UP000189701"/>
    </source>
</evidence>
<proteinExistence type="predicted"/>
<reference evidence="1" key="1">
    <citation type="journal article" date="2013" name="Genome Biol.">
        <title>Reference genomes and transcriptomes of Nicotiana sylvestris and Nicotiana tomentosiformis.</title>
        <authorList>
            <person name="Sierro N."/>
            <person name="Battey J.N."/>
            <person name="Ouadi S."/>
            <person name="Bovet L."/>
            <person name="Goepfert S."/>
            <person name="Bakaher N."/>
            <person name="Peitsch M.C."/>
            <person name="Ivanov N.V."/>
        </authorList>
    </citation>
    <scope>NUCLEOTIDE SEQUENCE [LARGE SCALE GENOMIC DNA]</scope>
</reference>
<organism evidence="1 2">
    <name type="scientific">Nicotiana sylvestris</name>
    <name type="common">Wood tobacco</name>
    <name type="synonym">South American tobacco</name>
    <dbReference type="NCBI Taxonomy" id="4096"/>
    <lineage>
        <taxon>Eukaryota</taxon>
        <taxon>Viridiplantae</taxon>
        <taxon>Streptophyta</taxon>
        <taxon>Embryophyta</taxon>
        <taxon>Tracheophyta</taxon>
        <taxon>Spermatophyta</taxon>
        <taxon>Magnoliopsida</taxon>
        <taxon>eudicotyledons</taxon>
        <taxon>Gunneridae</taxon>
        <taxon>Pentapetalae</taxon>
        <taxon>asterids</taxon>
        <taxon>lamiids</taxon>
        <taxon>Solanales</taxon>
        <taxon>Solanaceae</taxon>
        <taxon>Nicotianoideae</taxon>
        <taxon>Nicotianeae</taxon>
        <taxon>Nicotiana</taxon>
    </lineage>
</organism>
<evidence type="ECO:0000313" key="2">
    <source>
        <dbReference type="RefSeq" id="XP_009793467.1"/>
    </source>
</evidence>
<dbReference type="PANTHER" id="PTHR48475">
    <property type="entry name" value="RIBONUCLEASE H"/>
    <property type="match status" value="1"/>
</dbReference>
<dbReference type="eggNOG" id="KOG0017">
    <property type="taxonomic scope" value="Eukaryota"/>
</dbReference>
<sequence length="252" mass="28369">MCIGVGSDKFLGFLVSQRGIEVNLDKIKAIEDISDQLTSVNEVQRFTVKVSEFDIEYKPRTAIKSQVLAKFMADSSPGLMPLAAKEAVSDIKTVPLTNNEAEYEALVAGLELARGLGSEVIEIKEWSIVHISREENMEVDALSNLGSSIEIKVANSGMVVQLLYSVLDVDGYCEVNSTNLIWDKWNEFIEYLRHGKLLEDPKSSRALWTKVARYCRVDEQLYRRSFQEPLAQCLGASEVDYVMREVHRGLEK</sequence>
<dbReference type="PANTHER" id="PTHR48475:SF2">
    <property type="entry name" value="RIBONUCLEASE H"/>
    <property type="match status" value="1"/>
</dbReference>
<dbReference type="Proteomes" id="UP000189701">
    <property type="component" value="Unplaced"/>
</dbReference>